<organism evidence="1 4">
    <name type="scientific">Chryseobacterium culicis</name>
    <dbReference type="NCBI Taxonomy" id="680127"/>
    <lineage>
        <taxon>Bacteria</taxon>
        <taxon>Pseudomonadati</taxon>
        <taxon>Bacteroidota</taxon>
        <taxon>Flavobacteriia</taxon>
        <taxon>Flavobacteriales</taxon>
        <taxon>Weeksellaceae</taxon>
        <taxon>Chryseobacterium group</taxon>
        <taxon>Chryseobacterium</taxon>
    </lineage>
</organism>
<dbReference type="Proteomes" id="UP000238325">
    <property type="component" value="Unassembled WGS sequence"/>
</dbReference>
<evidence type="ECO:0000313" key="4">
    <source>
        <dbReference type="Proteomes" id="UP000238534"/>
    </source>
</evidence>
<reference evidence="3 4" key="1">
    <citation type="submission" date="2017-09" db="EMBL/GenBank/DDBJ databases">
        <title>Genomic, metabolic, and phenotypic characteristics of bacterial isolates from the natural microbiome of the model nematode Caenorhabditis elegans.</title>
        <authorList>
            <person name="Zimmermann J."/>
            <person name="Obeng N."/>
            <person name="Yang W."/>
            <person name="Obeng O."/>
            <person name="Kissoyan K."/>
            <person name="Pees B."/>
            <person name="Dirksen P."/>
            <person name="Hoppner M."/>
            <person name="Franke A."/>
            <person name="Rosenstiel P."/>
            <person name="Leippe M."/>
            <person name="Dierking K."/>
            <person name="Kaleta C."/>
            <person name="Schulenburg H."/>
        </authorList>
    </citation>
    <scope>NUCLEOTIDE SEQUENCE [LARGE SCALE GENOMIC DNA]</scope>
    <source>
        <strain evidence="1 4">MYb25</strain>
        <strain evidence="2 3">MYb44</strain>
    </source>
</reference>
<dbReference type="Proteomes" id="UP000238534">
    <property type="component" value="Unassembled WGS sequence"/>
</dbReference>
<sequence length="123" mass="14024">MKKNDLSAFTLCTILGVSAQEVVWQKDTQMATIVTQSHEDAADPTKEAELLLALDAFQPLGMTSKYTYDPLVGITTITPPSGIRELYVYDSANRLKQVQVRERDNAGTYRYKVVKEFRYHYKQ</sequence>
<dbReference type="RefSeq" id="WP_105684679.1">
    <property type="nucleotide sequence ID" value="NZ_JBBGZD010000008.1"/>
</dbReference>
<gene>
    <name evidence="1" type="ORF">CQ022_22290</name>
    <name evidence="2" type="ORF">CQ033_22295</name>
</gene>
<evidence type="ECO:0008006" key="5">
    <source>
        <dbReference type="Google" id="ProtNLM"/>
    </source>
</evidence>
<proteinExistence type="predicted"/>
<evidence type="ECO:0000313" key="2">
    <source>
        <dbReference type="EMBL" id="PRB87328.1"/>
    </source>
</evidence>
<dbReference type="Gene3D" id="2.180.10.10">
    <property type="entry name" value="RHS repeat-associated core"/>
    <property type="match status" value="1"/>
</dbReference>
<name>A0A2S9CHV0_CHRCI</name>
<dbReference type="EMBL" id="PCPH01000010">
    <property type="protein sequence ID" value="PRB87328.1"/>
    <property type="molecule type" value="Genomic_DNA"/>
</dbReference>
<keyword evidence="3" id="KW-1185">Reference proteome</keyword>
<protein>
    <recommendedName>
        <fullName evidence="5">YD repeat-containing protein</fullName>
    </recommendedName>
</protein>
<comment type="caution">
    <text evidence="1">The sequence shown here is derived from an EMBL/GenBank/DDBJ whole genome shotgun (WGS) entry which is preliminary data.</text>
</comment>
<accession>A0A2S9CHV0</accession>
<evidence type="ECO:0000313" key="3">
    <source>
        <dbReference type="Proteomes" id="UP000238325"/>
    </source>
</evidence>
<dbReference type="OrthoDB" id="9814627at2"/>
<dbReference type="EMBL" id="PCPP01000008">
    <property type="protein sequence ID" value="PRB80078.1"/>
    <property type="molecule type" value="Genomic_DNA"/>
</dbReference>
<evidence type="ECO:0000313" key="1">
    <source>
        <dbReference type="EMBL" id="PRB80078.1"/>
    </source>
</evidence>
<dbReference type="AlphaFoldDB" id="A0A2S9CHV0"/>